<comment type="catalytic activity">
    <reaction evidence="1">
        <text>ATP + protein L-histidine = ADP + protein N-phospho-L-histidine.</text>
        <dbReference type="EC" id="2.7.13.3"/>
    </reaction>
</comment>
<sequence>MEGQGHRKKYNTMELKIGFALIFVALIPLMFYWVFNNIAISKTFAELEEKKIQNELDHVGDIFAFKGEMLTKLIKDYAFFEDTYYKIEEKDKMWFDKNFKTPLYYEHSVDLALAINNNKEIIYEYGLWERDHTPLLEIEKIQNVFSATNKDRVLHGFITYDEDIYVMAIAPISPFNKGLKSNGILIFGKKLTPQMLLDIEREYGYSIYLYHKDDLIAPYTQSKKALVMKTYIKGMMDQLQEEKIMMTKQDKILSTTDIKDIDDGKIGELILISSRETYLSTLKIIYTNGFKAISISVVCILLLAFYLNKRMMKPLNTIKGDINNMTENQMLSHIKVEGPNEIMDLAKAFNEMVDNLHEEKKINEGLREKLEYDNLKTEFLGNISHELRTPLNVILGSIQLMELADRGIDSYGNQRKQAKVIKQNCYRLLKLANNLIDMTKIDSGFFQLNASKNNIVKVIEDTTLSVSDYMKNRDITLQFDTEVEEKYLICDPDKIERIILNLLSNAIKSTKPGGKIDIMVEDKDDRVIILIRDTGIGIPKHKQDIIFEKFRQVEDLLTRSCEGSGLGLPLTKALVEMHGGSISLESQCGKGSTFKIQLPVNYLEEDGEVKEEGLEPSQLERISIEFSDICCK</sequence>
<evidence type="ECO:0000256" key="7">
    <source>
        <dbReference type="ARBA" id="ARBA00022777"/>
    </source>
</evidence>
<keyword evidence="4" id="KW-0597">Phosphoprotein</keyword>
<dbReference type="Gene3D" id="1.10.287.130">
    <property type="match status" value="1"/>
</dbReference>
<dbReference type="InterPro" id="IPR036890">
    <property type="entry name" value="HATPase_C_sf"/>
</dbReference>
<accession>A0A1G8YCR1</accession>
<keyword evidence="6" id="KW-0547">Nucleotide-binding</keyword>
<keyword evidence="10" id="KW-1133">Transmembrane helix</keyword>
<evidence type="ECO:0000313" key="14">
    <source>
        <dbReference type="Proteomes" id="UP000198718"/>
    </source>
</evidence>
<dbReference type="Gene3D" id="3.30.565.10">
    <property type="entry name" value="Histidine kinase-like ATPase, C-terminal domain"/>
    <property type="match status" value="1"/>
</dbReference>
<dbReference type="Pfam" id="PF05228">
    <property type="entry name" value="CHASE4"/>
    <property type="match status" value="1"/>
</dbReference>
<dbReference type="SUPFAM" id="SSF158472">
    <property type="entry name" value="HAMP domain-like"/>
    <property type="match status" value="1"/>
</dbReference>
<keyword evidence="5" id="KW-0808">Transferase</keyword>
<dbReference type="GO" id="GO:0005524">
    <property type="term" value="F:ATP binding"/>
    <property type="evidence" value="ECO:0007669"/>
    <property type="project" value="UniProtKB-KW"/>
</dbReference>
<feature type="transmembrane region" description="Helical" evidence="10">
    <location>
        <begin position="289"/>
        <end position="307"/>
    </location>
</feature>
<dbReference type="SMART" id="SM00387">
    <property type="entry name" value="HATPase_c"/>
    <property type="match status" value="1"/>
</dbReference>
<comment type="subcellular location">
    <subcellularLocation>
        <location evidence="2">Membrane</location>
    </subcellularLocation>
</comment>
<evidence type="ECO:0000256" key="5">
    <source>
        <dbReference type="ARBA" id="ARBA00022679"/>
    </source>
</evidence>
<evidence type="ECO:0000256" key="8">
    <source>
        <dbReference type="ARBA" id="ARBA00022840"/>
    </source>
</evidence>
<feature type="domain" description="Histidine kinase" evidence="11">
    <location>
        <begin position="382"/>
        <end position="602"/>
    </location>
</feature>
<reference evidence="13 14" key="1">
    <citation type="submission" date="2016-10" db="EMBL/GenBank/DDBJ databases">
        <authorList>
            <person name="de Groot N.N."/>
        </authorList>
    </citation>
    <scope>NUCLEOTIDE SEQUENCE [LARGE SCALE GENOMIC DNA]</scope>
    <source>
        <strain evidence="13 14">DSM 18346</strain>
    </source>
</reference>
<evidence type="ECO:0000259" key="11">
    <source>
        <dbReference type="PROSITE" id="PS50109"/>
    </source>
</evidence>
<dbReference type="PROSITE" id="PS50109">
    <property type="entry name" value="HIS_KIN"/>
    <property type="match status" value="1"/>
</dbReference>
<dbReference type="InterPro" id="IPR036097">
    <property type="entry name" value="HisK_dim/P_sf"/>
</dbReference>
<evidence type="ECO:0000256" key="3">
    <source>
        <dbReference type="ARBA" id="ARBA00012438"/>
    </source>
</evidence>
<dbReference type="SUPFAM" id="SSF47384">
    <property type="entry name" value="Homodimeric domain of signal transducing histidine kinase"/>
    <property type="match status" value="1"/>
</dbReference>
<evidence type="ECO:0000256" key="9">
    <source>
        <dbReference type="ARBA" id="ARBA00023012"/>
    </source>
</evidence>
<keyword evidence="10" id="KW-0472">Membrane</keyword>
<dbReference type="STRING" id="393762.SAMN05660472_00497"/>
<dbReference type="InterPro" id="IPR007892">
    <property type="entry name" value="CHASE4"/>
</dbReference>
<dbReference type="SMART" id="SM00388">
    <property type="entry name" value="HisKA"/>
    <property type="match status" value="1"/>
</dbReference>
<dbReference type="PROSITE" id="PS50885">
    <property type="entry name" value="HAMP"/>
    <property type="match status" value="1"/>
</dbReference>
<name>A0A1G8YCR1_9FIRM</name>
<dbReference type="CDD" id="cd16922">
    <property type="entry name" value="HATPase_EvgS-ArcB-TorS-like"/>
    <property type="match status" value="1"/>
</dbReference>
<dbReference type="InterPro" id="IPR004358">
    <property type="entry name" value="Sig_transdc_His_kin-like_C"/>
</dbReference>
<dbReference type="InterPro" id="IPR050736">
    <property type="entry name" value="Sensor_HK_Regulatory"/>
</dbReference>
<keyword evidence="8" id="KW-0067">ATP-binding</keyword>
<dbReference type="PRINTS" id="PR00344">
    <property type="entry name" value="BCTRLSENSOR"/>
</dbReference>
<evidence type="ECO:0000256" key="2">
    <source>
        <dbReference type="ARBA" id="ARBA00004370"/>
    </source>
</evidence>
<evidence type="ECO:0000313" key="13">
    <source>
        <dbReference type="EMBL" id="SDK00463.1"/>
    </source>
</evidence>
<dbReference type="InterPro" id="IPR003660">
    <property type="entry name" value="HAMP_dom"/>
</dbReference>
<dbReference type="InterPro" id="IPR003661">
    <property type="entry name" value="HisK_dim/P_dom"/>
</dbReference>
<keyword evidence="10" id="KW-0812">Transmembrane</keyword>
<dbReference type="RefSeq" id="WP_090549797.1">
    <property type="nucleotide sequence ID" value="NZ_FNFP01000001.1"/>
</dbReference>
<gene>
    <name evidence="13" type="ORF">SAMN05660472_00497</name>
</gene>
<evidence type="ECO:0000256" key="4">
    <source>
        <dbReference type="ARBA" id="ARBA00022553"/>
    </source>
</evidence>
<dbReference type="SMART" id="SM00304">
    <property type="entry name" value="HAMP"/>
    <property type="match status" value="1"/>
</dbReference>
<dbReference type="PANTHER" id="PTHR43711">
    <property type="entry name" value="TWO-COMPONENT HISTIDINE KINASE"/>
    <property type="match status" value="1"/>
</dbReference>
<dbReference type="FunFam" id="3.30.565.10:FF:000037">
    <property type="entry name" value="Hybrid sensor histidine kinase/response regulator"/>
    <property type="match status" value="1"/>
</dbReference>
<dbReference type="CDD" id="cd06225">
    <property type="entry name" value="HAMP"/>
    <property type="match status" value="1"/>
</dbReference>
<feature type="domain" description="HAMP" evidence="12">
    <location>
        <begin position="309"/>
        <end position="361"/>
    </location>
</feature>
<dbReference type="CDD" id="cd00082">
    <property type="entry name" value="HisKA"/>
    <property type="match status" value="1"/>
</dbReference>
<evidence type="ECO:0000259" key="12">
    <source>
        <dbReference type="PROSITE" id="PS50885"/>
    </source>
</evidence>
<keyword evidence="7 13" id="KW-0418">Kinase</keyword>
<dbReference type="Pfam" id="PF00672">
    <property type="entry name" value="HAMP"/>
    <property type="match status" value="1"/>
</dbReference>
<keyword evidence="9" id="KW-0902">Two-component regulatory system</keyword>
<dbReference type="Proteomes" id="UP000198718">
    <property type="component" value="Unassembled WGS sequence"/>
</dbReference>
<organism evidence="13 14">
    <name type="scientific">Natronincola ferrireducens</name>
    <dbReference type="NCBI Taxonomy" id="393762"/>
    <lineage>
        <taxon>Bacteria</taxon>
        <taxon>Bacillati</taxon>
        <taxon>Bacillota</taxon>
        <taxon>Clostridia</taxon>
        <taxon>Peptostreptococcales</taxon>
        <taxon>Natronincolaceae</taxon>
        <taxon>Natronincola</taxon>
    </lineage>
</organism>
<dbReference type="GO" id="GO:0016020">
    <property type="term" value="C:membrane"/>
    <property type="evidence" value="ECO:0007669"/>
    <property type="project" value="UniProtKB-SubCell"/>
</dbReference>
<dbReference type="Gene3D" id="6.10.340.10">
    <property type="match status" value="1"/>
</dbReference>
<dbReference type="GO" id="GO:0000155">
    <property type="term" value="F:phosphorelay sensor kinase activity"/>
    <property type="evidence" value="ECO:0007669"/>
    <property type="project" value="InterPro"/>
</dbReference>
<evidence type="ECO:0000256" key="10">
    <source>
        <dbReference type="SAM" id="Phobius"/>
    </source>
</evidence>
<dbReference type="SUPFAM" id="SSF55874">
    <property type="entry name" value="ATPase domain of HSP90 chaperone/DNA topoisomerase II/histidine kinase"/>
    <property type="match status" value="1"/>
</dbReference>
<dbReference type="InterPro" id="IPR003594">
    <property type="entry name" value="HATPase_dom"/>
</dbReference>
<dbReference type="EMBL" id="FNFP01000001">
    <property type="protein sequence ID" value="SDK00463.1"/>
    <property type="molecule type" value="Genomic_DNA"/>
</dbReference>
<dbReference type="Pfam" id="PF02518">
    <property type="entry name" value="HATPase_c"/>
    <property type="match status" value="1"/>
</dbReference>
<dbReference type="EC" id="2.7.13.3" evidence="3"/>
<dbReference type="PANTHER" id="PTHR43711:SF26">
    <property type="entry name" value="SENSOR HISTIDINE KINASE RCSC"/>
    <property type="match status" value="1"/>
</dbReference>
<evidence type="ECO:0000256" key="6">
    <source>
        <dbReference type="ARBA" id="ARBA00022741"/>
    </source>
</evidence>
<evidence type="ECO:0000256" key="1">
    <source>
        <dbReference type="ARBA" id="ARBA00000085"/>
    </source>
</evidence>
<feature type="transmembrane region" description="Helical" evidence="10">
    <location>
        <begin position="17"/>
        <end position="35"/>
    </location>
</feature>
<proteinExistence type="predicted"/>
<keyword evidence="14" id="KW-1185">Reference proteome</keyword>
<dbReference type="Pfam" id="PF00512">
    <property type="entry name" value="HisKA"/>
    <property type="match status" value="1"/>
</dbReference>
<dbReference type="AlphaFoldDB" id="A0A1G8YCR1"/>
<protein>
    <recommendedName>
        <fullName evidence="3">histidine kinase</fullName>
        <ecNumber evidence="3">2.7.13.3</ecNumber>
    </recommendedName>
</protein>
<dbReference type="InterPro" id="IPR005467">
    <property type="entry name" value="His_kinase_dom"/>
</dbReference>